<comment type="caution">
    <text evidence="2">The sequence shown here is derived from an EMBL/GenBank/DDBJ whole genome shotgun (WGS) entry which is preliminary data.</text>
</comment>
<accession>A0A4S4LFS5</accession>
<dbReference type="AlphaFoldDB" id="A0A4S4LFS5"/>
<reference evidence="2 3" key="1">
    <citation type="submission" date="2019-02" db="EMBL/GenBank/DDBJ databases">
        <title>Genome sequencing of the rare red list fungi Phellinidium pouzarii.</title>
        <authorList>
            <person name="Buettner E."/>
            <person name="Kellner H."/>
        </authorList>
    </citation>
    <scope>NUCLEOTIDE SEQUENCE [LARGE SCALE GENOMIC DNA]</scope>
    <source>
        <strain evidence="2 3">DSM 108285</strain>
    </source>
</reference>
<organism evidence="2 3">
    <name type="scientific">Phellinidium pouzarii</name>
    <dbReference type="NCBI Taxonomy" id="167371"/>
    <lineage>
        <taxon>Eukaryota</taxon>
        <taxon>Fungi</taxon>
        <taxon>Dikarya</taxon>
        <taxon>Basidiomycota</taxon>
        <taxon>Agaricomycotina</taxon>
        <taxon>Agaricomycetes</taxon>
        <taxon>Hymenochaetales</taxon>
        <taxon>Hymenochaetaceae</taxon>
        <taxon>Phellinidium</taxon>
    </lineage>
</organism>
<name>A0A4S4LFS5_9AGAM</name>
<evidence type="ECO:0000313" key="2">
    <source>
        <dbReference type="EMBL" id="THH10762.1"/>
    </source>
</evidence>
<keyword evidence="3" id="KW-1185">Reference proteome</keyword>
<dbReference type="Proteomes" id="UP000308199">
    <property type="component" value="Unassembled WGS sequence"/>
</dbReference>
<proteinExistence type="predicted"/>
<evidence type="ECO:0000313" key="3">
    <source>
        <dbReference type="Proteomes" id="UP000308199"/>
    </source>
</evidence>
<gene>
    <name evidence="2" type="ORF">EW145_g1104</name>
</gene>
<sequence>MSLDPNLFTLTITSRAESPHIVELIDPKETVHYRKELVEHPQAGTLYEFNIFDPLSGSCLASVTAPSAASKHKTIELHNPSVPIELKYTGTFTFRWTFAWEEHSFEWKREECFLIRKPDPPVLVAITKEPPGRIKTKAVQILDYNINRFDIHDRKGLEIVLLSALLSFQDYSDELHGGRREENASSSSAAPTKSVMKAQDLEVLAPQLPPKPRKSGLEKVAEMQRGDLGEIQVEDEGKIDDYAQYCTNLLEGNNMLFVVLHSSTPATVPKVLQIAHQTKRIRHKAGSEDDLHQYVQSDAAHLTSLSGKKGPRIIKLDNNAESSDKYKPPESLSVYLSKIPMPELEPKAQGTDRSREEKDNHKGKGKEKNDKQGKQRE</sequence>
<feature type="compositionally biased region" description="Basic and acidic residues" evidence="1">
    <location>
        <begin position="344"/>
        <end position="377"/>
    </location>
</feature>
<dbReference type="OrthoDB" id="3357341at2759"/>
<dbReference type="EMBL" id="SGPK01000028">
    <property type="protein sequence ID" value="THH10762.1"/>
    <property type="molecule type" value="Genomic_DNA"/>
</dbReference>
<feature type="region of interest" description="Disordered" evidence="1">
    <location>
        <begin position="319"/>
        <end position="377"/>
    </location>
</feature>
<protein>
    <submittedName>
        <fullName evidence="2">Uncharacterized protein</fullName>
    </submittedName>
</protein>
<evidence type="ECO:0000256" key="1">
    <source>
        <dbReference type="SAM" id="MobiDB-lite"/>
    </source>
</evidence>